<dbReference type="Proteomes" id="UP000326711">
    <property type="component" value="Chromosome"/>
</dbReference>
<organism evidence="1 2">
    <name type="scientific">Corynebacterium urogenitale</name>
    <dbReference type="NCBI Taxonomy" id="2487892"/>
    <lineage>
        <taxon>Bacteria</taxon>
        <taxon>Bacillati</taxon>
        <taxon>Actinomycetota</taxon>
        <taxon>Actinomycetes</taxon>
        <taxon>Mycobacteriales</taxon>
        <taxon>Corynebacteriaceae</taxon>
        <taxon>Corynebacterium</taxon>
    </lineage>
</organism>
<evidence type="ECO:0000313" key="2">
    <source>
        <dbReference type="Proteomes" id="UP000326711"/>
    </source>
</evidence>
<reference evidence="2" key="1">
    <citation type="submission" date="2019-10" db="EMBL/GenBank/DDBJ databases">
        <title>Complete genome sequence of Corynebacterium urogenitalis DSM 108747, isolated from the genital tract of a cow.</title>
        <authorList>
            <person name="Ruckert C."/>
            <person name="Ballas P."/>
            <person name="Wagener K."/>
            <person name="Drillich M."/>
            <person name="Kaempfer P."/>
            <person name="Busse H.-J."/>
            <person name="Ehling-Schulz M."/>
        </authorList>
    </citation>
    <scope>NUCLEOTIDE SEQUENCE [LARGE SCALE GENOMIC DNA]</scope>
    <source>
        <strain evidence="2">LMM 1652</strain>
    </source>
</reference>
<accession>A0A5J6ZBH3</accession>
<protein>
    <submittedName>
        <fullName evidence="1">Uncharacterized protein</fullName>
    </submittedName>
</protein>
<sequence>MLTLTEAPRNPFKNPITVPVGSGLAAQIPEGPGRPSVRWHERARHMRQRLSHLHEEHGSALEYRRLDQDWLEVRVIEHALPVGSLLTHPSLAAILIEALELQLGESAAVYYKQGRILACPASHADIRQGWIGPMDLSAGYCMALPLK</sequence>
<name>A0A5J6ZBH3_9CORY</name>
<gene>
    <name evidence="1" type="ORF">CUROG_04005</name>
</gene>
<dbReference type="OrthoDB" id="4418653at2"/>
<dbReference type="RefSeq" id="WP_151902575.1">
    <property type="nucleotide sequence ID" value="NZ_CP045032.1"/>
</dbReference>
<dbReference type="EMBL" id="CP045032">
    <property type="protein sequence ID" value="QFQ02180.1"/>
    <property type="molecule type" value="Genomic_DNA"/>
</dbReference>
<keyword evidence="2" id="KW-1185">Reference proteome</keyword>
<proteinExistence type="predicted"/>
<evidence type="ECO:0000313" key="1">
    <source>
        <dbReference type="EMBL" id="QFQ02180.1"/>
    </source>
</evidence>
<dbReference type="KEGG" id="cuo:CUROG_04005"/>
<dbReference type="AlphaFoldDB" id="A0A5J6ZBH3"/>